<feature type="transmembrane region" description="Helical" evidence="8">
    <location>
        <begin position="268"/>
        <end position="294"/>
    </location>
</feature>
<feature type="transmembrane region" description="Helical" evidence="8">
    <location>
        <begin position="220"/>
        <end position="242"/>
    </location>
</feature>
<evidence type="ECO:0000256" key="3">
    <source>
        <dbReference type="ARBA" id="ARBA00022448"/>
    </source>
</evidence>
<evidence type="ECO:0000256" key="6">
    <source>
        <dbReference type="ARBA" id="ARBA00022989"/>
    </source>
</evidence>
<evidence type="ECO:0000256" key="1">
    <source>
        <dbReference type="ARBA" id="ARBA00004651"/>
    </source>
</evidence>
<dbReference type="EMBL" id="JAMTCG010000004">
    <property type="protein sequence ID" value="MCP2161372.1"/>
    <property type="molecule type" value="Genomic_DNA"/>
</dbReference>
<dbReference type="Pfam" id="PF01032">
    <property type="entry name" value="FecCD"/>
    <property type="match status" value="1"/>
</dbReference>
<keyword evidence="7 8" id="KW-0472">Membrane</keyword>
<comment type="caution">
    <text evidence="9">The sequence shown here is derived from an EMBL/GenBank/DDBJ whole genome shotgun (WGS) entry which is preliminary data.</text>
</comment>
<keyword evidence="5 8" id="KW-0812">Transmembrane</keyword>
<keyword evidence="6 8" id="KW-1133">Transmembrane helix</keyword>
<feature type="transmembrane region" description="Helical" evidence="8">
    <location>
        <begin position="26"/>
        <end position="49"/>
    </location>
</feature>
<dbReference type="Gene3D" id="1.10.3470.10">
    <property type="entry name" value="ABC transporter involved in vitamin B12 uptake, BtuC"/>
    <property type="match status" value="1"/>
</dbReference>
<evidence type="ECO:0000313" key="9">
    <source>
        <dbReference type="EMBL" id="MCP2161372.1"/>
    </source>
</evidence>
<gene>
    <name evidence="9" type="ORF">LX12_002567</name>
</gene>
<accession>A0ABT1H2C4</accession>
<dbReference type="PANTHER" id="PTHR30472">
    <property type="entry name" value="FERRIC ENTEROBACTIN TRANSPORT SYSTEM PERMEASE PROTEIN"/>
    <property type="match status" value="1"/>
</dbReference>
<dbReference type="SUPFAM" id="SSF81345">
    <property type="entry name" value="ABC transporter involved in vitamin B12 uptake, BtuC"/>
    <property type="match status" value="1"/>
</dbReference>
<reference evidence="9 10" key="1">
    <citation type="submission" date="2022-06" db="EMBL/GenBank/DDBJ databases">
        <title>Genomic Encyclopedia of Archaeal and Bacterial Type Strains, Phase II (KMG-II): from individual species to whole genera.</title>
        <authorList>
            <person name="Goeker M."/>
        </authorList>
    </citation>
    <scope>NUCLEOTIDE SEQUENCE [LARGE SCALE GENOMIC DNA]</scope>
    <source>
        <strain evidence="9 10">DSM 45037</strain>
    </source>
</reference>
<evidence type="ECO:0000256" key="4">
    <source>
        <dbReference type="ARBA" id="ARBA00022475"/>
    </source>
</evidence>
<comment type="subcellular location">
    <subcellularLocation>
        <location evidence="1">Cell membrane</location>
        <topology evidence="1">Multi-pass membrane protein</topology>
    </subcellularLocation>
</comment>
<dbReference type="InterPro" id="IPR037294">
    <property type="entry name" value="ABC_BtuC-like"/>
</dbReference>
<feature type="transmembrane region" description="Helical" evidence="8">
    <location>
        <begin position="120"/>
        <end position="140"/>
    </location>
</feature>
<keyword evidence="10" id="KW-1185">Reference proteome</keyword>
<dbReference type="Proteomes" id="UP001205740">
    <property type="component" value="Unassembled WGS sequence"/>
</dbReference>
<evidence type="ECO:0000313" key="10">
    <source>
        <dbReference type="Proteomes" id="UP001205740"/>
    </source>
</evidence>
<dbReference type="RefSeq" id="WP_253654932.1">
    <property type="nucleotide sequence ID" value="NZ_BAAAOE010000002.1"/>
</dbReference>
<evidence type="ECO:0000256" key="5">
    <source>
        <dbReference type="ARBA" id="ARBA00022692"/>
    </source>
</evidence>
<protein>
    <submittedName>
        <fullName evidence="9">Iron complex transport system permease protein</fullName>
    </submittedName>
</protein>
<keyword evidence="3" id="KW-0813">Transport</keyword>
<sequence>MTAPATGKTPVGRPRLRRPAARARRAALPAVLIVGLIAVAVSTVVAAGIGQNPVPIDEVIGSILHHLHLPAGPLPDQVGENTLWNVRLPRVVLALLVGAALGCAGAVLQGVFANPLAEPGIIGVSSGAAAGASGVIALAGVGVAGYAVAGGAFVGGLVTAAAVYLLSRSAGRTEVVTLVLTGIAVNAFAGGLIAFFTFRATPTARDQIVFWQLGSLNRATWDQVFLVLGFVAVGLVAAMAIARRMDLLALGEYSARHLGVDVEALRRVAIVIVAVLTAAAVAFCGIILFVGLVIPHLMRLIVGPGHRVLVPAATLAGAVGLVLADLAARTLVDYADLPLGMLTSLVGGPVFLILLRRTRSRRGGWT</sequence>
<feature type="transmembrane region" description="Helical" evidence="8">
    <location>
        <begin position="146"/>
        <end position="166"/>
    </location>
</feature>
<dbReference type="InterPro" id="IPR000522">
    <property type="entry name" value="ABC_transptr_permease_BtuC"/>
</dbReference>
<evidence type="ECO:0000256" key="7">
    <source>
        <dbReference type="ARBA" id="ARBA00023136"/>
    </source>
</evidence>
<feature type="transmembrane region" description="Helical" evidence="8">
    <location>
        <begin position="337"/>
        <end position="355"/>
    </location>
</feature>
<evidence type="ECO:0000256" key="2">
    <source>
        <dbReference type="ARBA" id="ARBA00007935"/>
    </source>
</evidence>
<keyword evidence="4" id="KW-1003">Cell membrane</keyword>
<comment type="similarity">
    <text evidence="2">Belongs to the binding-protein-dependent transport system permease family. FecCD subfamily.</text>
</comment>
<evidence type="ECO:0000256" key="8">
    <source>
        <dbReference type="SAM" id="Phobius"/>
    </source>
</evidence>
<proteinExistence type="inferred from homology"/>
<dbReference type="CDD" id="cd06550">
    <property type="entry name" value="TM_ABC_iron-siderophores_like"/>
    <property type="match status" value="1"/>
</dbReference>
<dbReference type="PANTHER" id="PTHR30472:SF25">
    <property type="entry name" value="ABC TRANSPORTER PERMEASE PROTEIN MJ0876-RELATED"/>
    <property type="match status" value="1"/>
</dbReference>
<name>A0ABT1H2C4_9NOCA</name>
<feature type="transmembrane region" description="Helical" evidence="8">
    <location>
        <begin position="91"/>
        <end position="113"/>
    </location>
</feature>
<organism evidence="9 10">
    <name type="scientific">Williamsia serinedens</name>
    <dbReference type="NCBI Taxonomy" id="391736"/>
    <lineage>
        <taxon>Bacteria</taxon>
        <taxon>Bacillati</taxon>
        <taxon>Actinomycetota</taxon>
        <taxon>Actinomycetes</taxon>
        <taxon>Mycobacteriales</taxon>
        <taxon>Nocardiaceae</taxon>
        <taxon>Williamsia</taxon>
    </lineage>
</organism>
<feature type="transmembrane region" description="Helical" evidence="8">
    <location>
        <begin position="178"/>
        <end position="200"/>
    </location>
</feature>